<dbReference type="InterPro" id="IPR011990">
    <property type="entry name" value="TPR-like_helical_dom_sf"/>
</dbReference>
<dbReference type="Gene3D" id="1.25.40.10">
    <property type="entry name" value="Tetratricopeptide repeat domain"/>
    <property type="match status" value="1"/>
</dbReference>
<dbReference type="Proteomes" id="UP000478148">
    <property type="component" value="Unassembled WGS sequence"/>
</dbReference>
<evidence type="ECO:0000313" key="2">
    <source>
        <dbReference type="Proteomes" id="UP000478148"/>
    </source>
</evidence>
<sequence>MEPEAREEIFERARELSTRPAGWRQADALWLRVIEAYRQAVAGGRADRHDQRQLARALWRHGMVLAGMGRHERAKEAGHEAIVLFAEIHQAVKAEHPDPTQPRRDEALAELITAFVDSGESAFVAGSPGVRLQLLEKAIEIGLYTAGPAPGAGPRTRAAMATAYHNYANALLHRHQEQGAASDVQEAVLAGSRATELRLKALDPHQPITIWELANTYSIYAPALLMIGDVERARLVVDQGLQLTELLGMAGLEIRQKLAGTAELMRGASGPDRGGSRWPWQRR</sequence>
<evidence type="ECO:0000313" key="1">
    <source>
        <dbReference type="EMBL" id="NGM15590.1"/>
    </source>
</evidence>
<dbReference type="RefSeq" id="WP_164449442.1">
    <property type="nucleotide sequence ID" value="NZ_SAIY01000010.1"/>
</dbReference>
<evidence type="ECO:0008006" key="3">
    <source>
        <dbReference type="Google" id="ProtNLM"/>
    </source>
</evidence>
<dbReference type="SUPFAM" id="SSF48452">
    <property type="entry name" value="TPR-like"/>
    <property type="match status" value="1"/>
</dbReference>
<dbReference type="EMBL" id="SAIY01000010">
    <property type="protein sequence ID" value="NGM15590.1"/>
    <property type="molecule type" value="Genomic_DNA"/>
</dbReference>
<dbReference type="AlphaFoldDB" id="A0A6M1LBE9"/>
<organism evidence="1 2">
    <name type="scientific">Verrucosispora sioxanthis</name>
    <dbReference type="NCBI Taxonomy" id="2499994"/>
    <lineage>
        <taxon>Bacteria</taxon>
        <taxon>Bacillati</taxon>
        <taxon>Actinomycetota</taxon>
        <taxon>Actinomycetes</taxon>
        <taxon>Micromonosporales</taxon>
        <taxon>Micromonosporaceae</taxon>
        <taxon>Micromonospora</taxon>
    </lineage>
</organism>
<gene>
    <name evidence="1" type="ORF">ENC19_24605</name>
</gene>
<keyword evidence="2" id="KW-1185">Reference proteome</keyword>
<reference evidence="1 2" key="1">
    <citation type="submission" date="2020-02" db="EMBL/GenBank/DDBJ databases">
        <title>Draft Genome Sequence of Verrucosispora sp. Strain CWR15, Isolated from Gulf of Mexico Sponge.</title>
        <authorList>
            <person name="Kennedy S.J."/>
            <person name="Cella E."/>
            <person name="Azarian T."/>
            <person name="Baker B.J."/>
            <person name="Shaw L.N."/>
        </authorList>
    </citation>
    <scope>NUCLEOTIDE SEQUENCE [LARGE SCALE GENOMIC DNA]</scope>
    <source>
        <strain evidence="1 2">CWR15</strain>
    </source>
</reference>
<proteinExistence type="predicted"/>
<accession>A0A6M1LBE9</accession>
<name>A0A6M1LBE9_9ACTN</name>
<protein>
    <recommendedName>
        <fullName evidence="3">Tetratricopeptide repeat protein</fullName>
    </recommendedName>
</protein>
<comment type="caution">
    <text evidence="1">The sequence shown here is derived from an EMBL/GenBank/DDBJ whole genome shotgun (WGS) entry which is preliminary data.</text>
</comment>